<evidence type="ECO:0000313" key="4">
    <source>
        <dbReference type="Proteomes" id="UP001642484"/>
    </source>
</evidence>
<evidence type="ECO:0000256" key="1">
    <source>
        <dbReference type="SAM" id="MobiDB-lite"/>
    </source>
</evidence>
<dbReference type="Gene3D" id="1.10.8.10">
    <property type="entry name" value="DNA helicase RuvA subunit, C-terminal domain"/>
    <property type="match status" value="1"/>
</dbReference>
<gene>
    <name evidence="3" type="ORF">CCMP2556_LOCUS46830</name>
</gene>
<name>A0ABP0RFD2_9DINO</name>
<feature type="compositionally biased region" description="Basic and acidic residues" evidence="1">
    <location>
        <begin position="590"/>
        <end position="605"/>
    </location>
</feature>
<dbReference type="SUPFAM" id="SSF46934">
    <property type="entry name" value="UBA-like"/>
    <property type="match status" value="1"/>
</dbReference>
<proteinExistence type="predicted"/>
<organism evidence="3 4">
    <name type="scientific">Durusdinium trenchii</name>
    <dbReference type="NCBI Taxonomy" id="1381693"/>
    <lineage>
        <taxon>Eukaryota</taxon>
        <taxon>Sar</taxon>
        <taxon>Alveolata</taxon>
        <taxon>Dinophyceae</taxon>
        <taxon>Suessiales</taxon>
        <taxon>Symbiodiniaceae</taxon>
        <taxon>Durusdinium</taxon>
    </lineage>
</organism>
<accession>A0ABP0RFD2</accession>
<dbReference type="SUPFAM" id="SSF51197">
    <property type="entry name" value="Clavaminate synthase-like"/>
    <property type="match status" value="1"/>
</dbReference>
<feature type="domain" description="UBA" evidence="2">
    <location>
        <begin position="167"/>
        <end position="207"/>
    </location>
</feature>
<dbReference type="InterPro" id="IPR015940">
    <property type="entry name" value="UBA"/>
</dbReference>
<dbReference type="EMBL" id="CAXAMN010025895">
    <property type="protein sequence ID" value="CAK9098949.1"/>
    <property type="molecule type" value="Genomic_DNA"/>
</dbReference>
<comment type="caution">
    <text evidence="3">The sequence shown here is derived from an EMBL/GenBank/DDBJ whole genome shotgun (WGS) entry which is preliminary data.</text>
</comment>
<sequence length="718" mass="79494">MSCVPCHSHDMWGAAASGARYKQGSSPAFDKLLQKFFSEYGLADRTAGIALNWYPDGDSVLGSHRHDCWTALFSFGHERILTIDKTPLLLQDSDLVIFGTQRHGVPKMPEVKGGRITVPIFFYPTNMQMQKQWQTLTDPDDVRRSNELAKLQSSHQLGLEAEGGLWSSQLEALQQLLQLGFDPFSAKDALQASNFDPEAAAELLLLAGAADDLGLSASSTSGSGTTAAATAERGTRNRWGKKAAVALQDEELALRLQFEDDGHWGCCAAVDDAVLAAQLEEESTEAETAALLQQQFEEYEQQMNRADAERWHGKGDLMESNFARENLSLPTMDKVTCWSIGHGQITEKAFFELLQLNSIRVLYDFRASDHRGDVRAPCEHFAVRALKSSCRMRGIVYKHVALGRESAYGILKHVQTDEAQHALIELAWHAKRQKTCFLGFDPDWHLDARQVVADEMLRAGHRVWHIAHAGEAEEHGPVNRKLPDFLVQEEERLRKLEKQRQAGELLRPEKSVDRSSEAVASKLMQPSKEIDAMDELRAASNQMELERVQRNLARQQRLGEKYGLLAHKKVTAAPQWILEEARQQAERIAKKKAEKESKGAADHTDVPVAGSPVEEETSSHEQLMVECSSCTVQQPWDRLAEGDGLCAECLSQADLLTGLSHLDEETLAQLGAEKGVFVEEHEASASCSTCDSPQPSPDVAKPGQGAQQCESGPTELIC</sequence>
<feature type="region of interest" description="Disordered" evidence="1">
    <location>
        <begin position="590"/>
        <end position="619"/>
    </location>
</feature>
<protein>
    <recommendedName>
        <fullName evidence="2">UBA domain-containing protein</fullName>
    </recommendedName>
</protein>
<dbReference type="SMART" id="SM00165">
    <property type="entry name" value="UBA"/>
    <property type="match status" value="1"/>
</dbReference>
<evidence type="ECO:0000259" key="2">
    <source>
        <dbReference type="PROSITE" id="PS50030"/>
    </source>
</evidence>
<dbReference type="Proteomes" id="UP001642484">
    <property type="component" value="Unassembled WGS sequence"/>
</dbReference>
<feature type="region of interest" description="Disordered" evidence="1">
    <location>
        <begin position="686"/>
        <end position="718"/>
    </location>
</feature>
<reference evidence="3 4" key="1">
    <citation type="submission" date="2024-02" db="EMBL/GenBank/DDBJ databases">
        <authorList>
            <person name="Chen Y."/>
            <person name="Shah S."/>
            <person name="Dougan E. K."/>
            <person name="Thang M."/>
            <person name="Chan C."/>
        </authorList>
    </citation>
    <scope>NUCLEOTIDE SEQUENCE [LARGE SCALE GENOMIC DNA]</scope>
</reference>
<keyword evidence="4" id="KW-1185">Reference proteome</keyword>
<dbReference type="PROSITE" id="PS50030">
    <property type="entry name" value="UBA"/>
    <property type="match status" value="1"/>
</dbReference>
<evidence type="ECO:0000313" key="3">
    <source>
        <dbReference type="EMBL" id="CAK9098949.1"/>
    </source>
</evidence>
<dbReference type="InterPro" id="IPR009060">
    <property type="entry name" value="UBA-like_sf"/>
</dbReference>
<dbReference type="Pfam" id="PF00627">
    <property type="entry name" value="UBA"/>
    <property type="match status" value="1"/>
</dbReference>